<comment type="caution">
    <text evidence="5">The sequence shown here is derived from an EMBL/GenBank/DDBJ whole genome shotgun (WGS) entry which is preliminary data.</text>
</comment>
<evidence type="ECO:0000256" key="1">
    <source>
        <dbReference type="ARBA" id="ARBA00001526"/>
    </source>
</evidence>
<evidence type="ECO:0000256" key="3">
    <source>
        <dbReference type="SAM" id="SignalP"/>
    </source>
</evidence>
<comment type="catalytic activity">
    <reaction evidence="1">
        <text>a beta-lactam + H2O = a substituted beta-amino acid</text>
        <dbReference type="Rhea" id="RHEA:20401"/>
        <dbReference type="ChEBI" id="CHEBI:15377"/>
        <dbReference type="ChEBI" id="CHEBI:35627"/>
        <dbReference type="ChEBI" id="CHEBI:140347"/>
        <dbReference type="EC" id="3.5.2.6"/>
    </reaction>
</comment>
<evidence type="ECO:0000313" key="5">
    <source>
        <dbReference type="EMBL" id="KGE72047.1"/>
    </source>
</evidence>
<evidence type="ECO:0000313" key="6">
    <source>
        <dbReference type="Proteomes" id="UP000029692"/>
    </source>
</evidence>
<keyword evidence="3" id="KW-0732">Signal</keyword>
<dbReference type="Proteomes" id="UP000029692">
    <property type="component" value="Unassembled WGS sequence"/>
</dbReference>
<evidence type="ECO:0000256" key="2">
    <source>
        <dbReference type="SAM" id="MobiDB-lite"/>
    </source>
</evidence>
<gene>
    <name evidence="5" type="ORF">DC28_08025</name>
</gene>
<dbReference type="GO" id="GO:0030655">
    <property type="term" value="P:beta-lactam antibiotic catabolic process"/>
    <property type="evidence" value="ECO:0007669"/>
    <property type="project" value="InterPro"/>
</dbReference>
<dbReference type="STRING" id="1480694.DC28_08025"/>
<proteinExistence type="predicted"/>
<dbReference type="InterPro" id="IPR012338">
    <property type="entry name" value="Beta-lactam/transpept-like"/>
</dbReference>
<dbReference type="AlphaFoldDB" id="A0A098QZY2"/>
<accession>A0A098QZY2</accession>
<feature type="chain" id="PRO_5001938709" description="Beta-lactamase class A catalytic domain-containing protein" evidence="3">
    <location>
        <begin position="23"/>
        <end position="456"/>
    </location>
</feature>
<dbReference type="Pfam" id="PF13354">
    <property type="entry name" value="Beta-lactamase2"/>
    <property type="match status" value="1"/>
</dbReference>
<dbReference type="InterPro" id="IPR000871">
    <property type="entry name" value="Beta-lactam_class-A"/>
</dbReference>
<organism evidence="5 6">
    <name type="scientific">Spirochaeta lutea</name>
    <dbReference type="NCBI Taxonomy" id="1480694"/>
    <lineage>
        <taxon>Bacteria</taxon>
        <taxon>Pseudomonadati</taxon>
        <taxon>Spirochaetota</taxon>
        <taxon>Spirochaetia</taxon>
        <taxon>Spirochaetales</taxon>
        <taxon>Spirochaetaceae</taxon>
        <taxon>Spirochaeta</taxon>
    </lineage>
</organism>
<dbReference type="PANTHER" id="PTHR35333:SF5">
    <property type="entry name" value="CONSERVED LIPOPROTEIN LPQF-RELATED"/>
    <property type="match status" value="1"/>
</dbReference>
<protein>
    <recommendedName>
        <fullName evidence="4">Beta-lactamase class A catalytic domain-containing protein</fullName>
    </recommendedName>
</protein>
<dbReference type="eggNOG" id="COG2367">
    <property type="taxonomic scope" value="Bacteria"/>
</dbReference>
<dbReference type="InterPro" id="IPR045155">
    <property type="entry name" value="Beta-lactam_cat"/>
</dbReference>
<dbReference type="Gene3D" id="3.40.710.10">
    <property type="entry name" value="DD-peptidase/beta-lactamase superfamily"/>
    <property type="match status" value="1"/>
</dbReference>
<dbReference type="GO" id="GO:0008800">
    <property type="term" value="F:beta-lactamase activity"/>
    <property type="evidence" value="ECO:0007669"/>
    <property type="project" value="UniProtKB-EC"/>
</dbReference>
<evidence type="ECO:0000259" key="4">
    <source>
        <dbReference type="Pfam" id="PF13354"/>
    </source>
</evidence>
<name>A0A098QZY2_9SPIO</name>
<dbReference type="GO" id="GO:0046677">
    <property type="term" value="P:response to antibiotic"/>
    <property type="evidence" value="ECO:0007669"/>
    <property type="project" value="InterPro"/>
</dbReference>
<dbReference type="RefSeq" id="WP_037547481.1">
    <property type="nucleotide sequence ID" value="NZ_JNUP01000063.1"/>
</dbReference>
<keyword evidence="6" id="KW-1185">Reference proteome</keyword>
<sequence length="456" mass="48887">MNTRIWLVGLVALGLSAGLAHPVSGQTDDSREVPMVEQMARRVAASFLGQGDSDTPAPSSGGDGRVEAPEPVNPGDFHPDFLVQVPFTQIQAIFGQYGSQLGRVDRLEVTRLRNTELGDFALFFSQGFKVPMVLGIAAPEDPRITTLWLGNPAPVASGIQEIVDDVAALEGNTSLIVTAHPGGEPVTALNAGEVLNIGSTMKLFILSALADRIHRGQASWEDIVELRPKHRSLPSGFLHTWSEGAPFTLYSLAGLMISQSDNTATDILLDYLGPEAVEEYAMTHYGVTEASLPILSTRQLFQLKADHRARERFKAAPTAAQRRQIASQLGGELPDASSIFPGGRPVDVGSTGYLGTTASLQAVMTDLWLENEDERVREILSINPGIALDEQRVARIGYKGGSEPGAINMTLGVEAKNGRTYIISATWNNPSQGLNESRFVGLIQGLVDVLSAVESP</sequence>
<dbReference type="SUPFAM" id="SSF56601">
    <property type="entry name" value="beta-lactamase/transpeptidase-like"/>
    <property type="match status" value="1"/>
</dbReference>
<feature type="domain" description="Beta-lactamase class A catalytic" evidence="4">
    <location>
        <begin position="186"/>
        <end position="292"/>
    </location>
</feature>
<reference evidence="5 6" key="1">
    <citation type="submission" date="2014-05" db="EMBL/GenBank/DDBJ databases">
        <title>De novo Genome Sequence of Spirocheata sp.</title>
        <authorList>
            <person name="Shivani Y."/>
            <person name="Subhash Y."/>
            <person name="Tushar L."/>
            <person name="Sasikala C."/>
            <person name="Ramana C.V."/>
        </authorList>
    </citation>
    <scope>NUCLEOTIDE SEQUENCE [LARGE SCALE GENOMIC DNA]</scope>
    <source>
        <strain evidence="5 6">JC230</strain>
    </source>
</reference>
<dbReference type="EMBL" id="JNUP01000063">
    <property type="protein sequence ID" value="KGE72047.1"/>
    <property type="molecule type" value="Genomic_DNA"/>
</dbReference>
<feature type="region of interest" description="Disordered" evidence="2">
    <location>
        <begin position="47"/>
        <end position="73"/>
    </location>
</feature>
<dbReference type="PANTHER" id="PTHR35333">
    <property type="entry name" value="BETA-LACTAMASE"/>
    <property type="match status" value="1"/>
</dbReference>
<dbReference type="OrthoDB" id="9775096at2"/>
<feature type="signal peptide" evidence="3">
    <location>
        <begin position="1"/>
        <end position="22"/>
    </location>
</feature>